<feature type="transmembrane region" description="Helical" evidence="2">
    <location>
        <begin position="192"/>
        <end position="225"/>
    </location>
</feature>
<protein>
    <recommendedName>
        <fullName evidence="3">DUF4190 domain-containing protein</fullName>
    </recommendedName>
</protein>
<feature type="region of interest" description="Disordered" evidence="1">
    <location>
        <begin position="1"/>
        <end position="154"/>
    </location>
</feature>
<dbReference type="Proteomes" id="UP000658320">
    <property type="component" value="Unassembled WGS sequence"/>
</dbReference>
<evidence type="ECO:0000313" key="4">
    <source>
        <dbReference type="EMBL" id="GGR15207.1"/>
    </source>
</evidence>
<dbReference type="AlphaFoldDB" id="A0A918F740"/>
<name>A0A918F740_9ACTN</name>
<reference evidence="4" key="1">
    <citation type="journal article" date="2014" name="Int. J. Syst. Evol. Microbiol.">
        <title>Complete genome sequence of Corynebacterium casei LMG S-19264T (=DSM 44701T), isolated from a smear-ripened cheese.</title>
        <authorList>
            <consortium name="US DOE Joint Genome Institute (JGI-PGF)"/>
            <person name="Walter F."/>
            <person name="Albersmeier A."/>
            <person name="Kalinowski J."/>
            <person name="Ruckert C."/>
        </authorList>
    </citation>
    <scope>NUCLEOTIDE SEQUENCE</scope>
    <source>
        <strain evidence="4">JCM 4346</strain>
    </source>
</reference>
<evidence type="ECO:0000256" key="1">
    <source>
        <dbReference type="SAM" id="MobiDB-lite"/>
    </source>
</evidence>
<feature type="compositionally biased region" description="Basic and acidic residues" evidence="1">
    <location>
        <begin position="36"/>
        <end position="49"/>
    </location>
</feature>
<sequence>MSDDASTTGEDAAWGAPGSVPEGVEGPQYASSEGDGEPRDAASKVDLDKGGPGGTVATHEPLAARATGSQEPVSPSVHEQQTVTSLPSVTPAVGDGASQGWASPVEPPAPENGALASFPPPDPATAIGGPNPFAPPVVQDGAVPPPPIAPDGPGQVPYGYPGGYGYPVQPGYVGAPGYGWPGMRPAENGMGITAMVLGIVSAGGFCLWPAALVVGPLAIIFGVIGRAKAKRGEATNAGQALAGIICGIAGTLLAIGLVVLVIVAP</sequence>
<dbReference type="Pfam" id="PF13828">
    <property type="entry name" value="DUF4190"/>
    <property type="match status" value="1"/>
</dbReference>
<feature type="transmembrane region" description="Helical" evidence="2">
    <location>
        <begin position="237"/>
        <end position="264"/>
    </location>
</feature>
<accession>A0A918F740</accession>
<keyword evidence="5" id="KW-1185">Reference proteome</keyword>
<keyword evidence="2" id="KW-0472">Membrane</keyword>
<feature type="domain" description="DUF4190" evidence="3">
    <location>
        <begin position="190"/>
        <end position="255"/>
    </location>
</feature>
<keyword evidence="2" id="KW-0812">Transmembrane</keyword>
<evidence type="ECO:0000313" key="5">
    <source>
        <dbReference type="Proteomes" id="UP000658320"/>
    </source>
</evidence>
<keyword evidence="2" id="KW-1133">Transmembrane helix</keyword>
<organism evidence="4 5">
    <name type="scientific">Streptomyces aurantiogriseus</name>
    <dbReference type="NCBI Taxonomy" id="66870"/>
    <lineage>
        <taxon>Bacteria</taxon>
        <taxon>Bacillati</taxon>
        <taxon>Actinomycetota</taxon>
        <taxon>Actinomycetes</taxon>
        <taxon>Kitasatosporales</taxon>
        <taxon>Streptomycetaceae</taxon>
        <taxon>Streptomyces</taxon>
    </lineage>
</organism>
<dbReference type="RefSeq" id="WP_189937189.1">
    <property type="nucleotide sequence ID" value="NZ_BMSX01000007.1"/>
</dbReference>
<feature type="compositionally biased region" description="Polar residues" evidence="1">
    <location>
        <begin position="67"/>
        <end position="88"/>
    </location>
</feature>
<evidence type="ECO:0000259" key="3">
    <source>
        <dbReference type="Pfam" id="PF13828"/>
    </source>
</evidence>
<dbReference type="EMBL" id="BMSX01000007">
    <property type="protein sequence ID" value="GGR15207.1"/>
    <property type="molecule type" value="Genomic_DNA"/>
</dbReference>
<evidence type="ECO:0000256" key="2">
    <source>
        <dbReference type="SAM" id="Phobius"/>
    </source>
</evidence>
<reference evidence="4" key="2">
    <citation type="submission" date="2020-09" db="EMBL/GenBank/DDBJ databases">
        <authorList>
            <person name="Sun Q."/>
            <person name="Ohkuma M."/>
        </authorList>
    </citation>
    <scope>NUCLEOTIDE SEQUENCE</scope>
    <source>
        <strain evidence="4">JCM 4346</strain>
    </source>
</reference>
<dbReference type="InterPro" id="IPR025241">
    <property type="entry name" value="DUF4190"/>
</dbReference>
<comment type="caution">
    <text evidence="4">The sequence shown here is derived from an EMBL/GenBank/DDBJ whole genome shotgun (WGS) entry which is preliminary data.</text>
</comment>
<proteinExistence type="predicted"/>
<gene>
    <name evidence="4" type="ORF">GCM10010251_34130</name>
</gene>